<evidence type="ECO:0000256" key="7">
    <source>
        <dbReference type="ARBA" id="ARBA00023121"/>
    </source>
</evidence>
<organism evidence="14 15">
    <name type="scientific">Cotesia glomerata</name>
    <name type="common">Lepidopteran parasitic wasp</name>
    <name type="synonym">Apanteles glomeratus</name>
    <dbReference type="NCBI Taxonomy" id="32391"/>
    <lineage>
        <taxon>Eukaryota</taxon>
        <taxon>Metazoa</taxon>
        <taxon>Ecdysozoa</taxon>
        <taxon>Arthropoda</taxon>
        <taxon>Hexapoda</taxon>
        <taxon>Insecta</taxon>
        <taxon>Pterygota</taxon>
        <taxon>Neoptera</taxon>
        <taxon>Endopterygota</taxon>
        <taxon>Hymenoptera</taxon>
        <taxon>Apocrita</taxon>
        <taxon>Ichneumonoidea</taxon>
        <taxon>Braconidae</taxon>
        <taxon>Microgastrinae</taxon>
        <taxon>Cotesia</taxon>
    </lineage>
</organism>
<dbReference type="EMBL" id="JAHXZJ010000374">
    <property type="protein sequence ID" value="KAH0560787.1"/>
    <property type="molecule type" value="Genomic_DNA"/>
</dbReference>
<feature type="region of interest" description="Disordered" evidence="12">
    <location>
        <begin position="475"/>
        <end position="518"/>
    </location>
</feature>
<evidence type="ECO:0000256" key="4">
    <source>
        <dbReference type="ARBA" id="ARBA00022553"/>
    </source>
</evidence>
<evidence type="ECO:0000256" key="6">
    <source>
        <dbReference type="ARBA" id="ARBA00023055"/>
    </source>
</evidence>
<keyword evidence="5" id="KW-0007">Acetylation</keyword>
<evidence type="ECO:0000259" key="13">
    <source>
        <dbReference type="PROSITE" id="PS50848"/>
    </source>
</evidence>
<feature type="compositionally biased region" description="Basic and acidic residues" evidence="12">
    <location>
        <begin position="505"/>
        <end position="515"/>
    </location>
</feature>
<dbReference type="PANTHER" id="PTHR19308">
    <property type="entry name" value="PHOSPHATIDYLCHOLINE TRANSFER PROTEIN"/>
    <property type="match status" value="1"/>
</dbReference>
<feature type="compositionally biased region" description="Low complexity" evidence="12">
    <location>
        <begin position="475"/>
        <end position="502"/>
    </location>
</feature>
<dbReference type="Pfam" id="PF01852">
    <property type="entry name" value="START"/>
    <property type="match status" value="1"/>
</dbReference>
<evidence type="ECO:0000313" key="15">
    <source>
        <dbReference type="Proteomes" id="UP000826195"/>
    </source>
</evidence>
<gene>
    <name evidence="14" type="ORF">KQX54_008320</name>
</gene>
<evidence type="ECO:0000313" key="14">
    <source>
        <dbReference type="EMBL" id="KAH0560787.1"/>
    </source>
</evidence>
<dbReference type="CDD" id="cd08911">
    <property type="entry name" value="START_STARD7-like"/>
    <property type="match status" value="1"/>
</dbReference>
<dbReference type="Proteomes" id="UP000826195">
    <property type="component" value="Unassembled WGS sequence"/>
</dbReference>
<sequence>MYTSNLSKIVHLFTYKIPHKSTYSILVPKNCRLINNSANNNNFHCKNKYRDYKNKFSVWFVEQSIVIARLFCRQFEYIAAQRVKRSLKLYQFYPYFWEDLLFKKLFKLWRKCKTRNSKEFLISAVGVSMFNWDEERIDDQELYSYAGEIKTIHKLRNTTVVCENCHLRLIIDKKQPDVTYCTCNKSKSINSSENIENEWEPFIERQDMIIWRREEPNTGGMYAYKVFGTFSDVSAEEFLQVQVDVDYRKVWDPTAKQLEIIDTDPKSLSAKDHRTDIIYWEMIWPRLFSNRDYVYQRRWVLDEEKNIVVIVSRVTDHPDAPDRPDTYRVTSYWSYMVIKPSTSFSEPGIEFGLTYFDDPGVNIPSAVTAWVALSGLPDFLCRMRQAAKDYKNYICIKKQEDLLSASILTDKDEEIIEAEDNNSNDSSKVLMNLDGANFASESNIVNVDAKLNKAHSHESLSNNSTIESSAANNDNIVYSSNNNTNNNKNSNSINGNDNSSNSEESATKESDKDLEQNNEQETGYFRYFFLTKLFA</sequence>
<dbReference type="GO" id="GO:0006869">
    <property type="term" value="P:lipid transport"/>
    <property type="evidence" value="ECO:0007669"/>
    <property type="project" value="UniProtKB-KW"/>
</dbReference>
<keyword evidence="15" id="KW-1185">Reference proteome</keyword>
<evidence type="ECO:0000256" key="3">
    <source>
        <dbReference type="ARBA" id="ARBA00022490"/>
    </source>
</evidence>
<protein>
    <recommendedName>
        <fullName evidence="9">Phosphatidylcholine transfer protein</fullName>
    </recommendedName>
    <alternativeName>
        <fullName evidence="11">START domain-containing protein 2</fullName>
    </alternativeName>
    <alternativeName>
        <fullName evidence="10">StAR-related lipid transfer protein 2</fullName>
    </alternativeName>
</protein>
<dbReference type="GO" id="GO:0005829">
    <property type="term" value="C:cytosol"/>
    <property type="evidence" value="ECO:0007669"/>
    <property type="project" value="UniProtKB-ARBA"/>
</dbReference>
<keyword evidence="4" id="KW-0597">Phosphoprotein</keyword>
<evidence type="ECO:0000256" key="1">
    <source>
        <dbReference type="ARBA" id="ARBA00004496"/>
    </source>
</evidence>
<feature type="domain" description="START" evidence="13">
    <location>
        <begin position="196"/>
        <end position="392"/>
    </location>
</feature>
<evidence type="ECO:0000256" key="9">
    <source>
        <dbReference type="ARBA" id="ARBA00069061"/>
    </source>
</evidence>
<dbReference type="GO" id="GO:0008289">
    <property type="term" value="F:lipid binding"/>
    <property type="evidence" value="ECO:0007669"/>
    <property type="project" value="UniProtKB-KW"/>
</dbReference>
<comment type="subcellular location">
    <subcellularLocation>
        <location evidence="1">Cytoplasm</location>
    </subcellularLocation>
</comment>
<dbReference type="InterPro" id="IPR002913">
    <property type="entry name" value="START_lipid-bd_dom"/>
</dbReference>
<evidence type="ECO:0000256" key="10">
    <source>
        <dbReference type="ARBA" id="ARBA00077188"/>
    </source>
</evidence>
<evidence type="ECO:0000256" key="12">
    <source>
        <dbReference type="SAM" id="MobiDB-lite"/>
    </source>
</evidence>
<evidence type="ECO:0000256" key="8">
    <source>
        <dbReference type="ARBA" id="ARBA00063535"/>
    </source>
</evidence>
<dbReference type="AlphaFoldDB" id="A0AAV7IVI5"/>
<dbReference type="PANTHER" id="PTHR19308:SF8">
    <property type="entry name" value="STAR-RELATED LIPID TRANSFER PROTEIN 7, MITOCHONDRIAL"/>
    <property type="match status" value="1"/>
</dbReference>
<evidence type="ECO:0000256" key="5">
    <source>
        <dbReference type="ARBA" id="ARBA00022990"/>
    </source>
</evidence>
<keyword evidence="7" id="KW-0446">Lipid-binding</keyword>
<dbReference type="FunFam" id="3.30.530.20:FF:000017">
    <property type="entry name" value="Phosphatidylcholine transfer protein, putative"/>
    <property type="match status" value="1"/>
</dbReference>
<dbReference type="PROSITE" id="PS50848">
    <property type="entry name" value="START"/>
    <property type="match status" value="1"/>
</dbReference>
<keyword evidence="2" id="KW-0813">Transport</keyword>
<dbReference type="InterPro" id="IPR023393">
    <property type="entry name" value="START-like_dom_sf"/>
</dbReference>
<keyword evidence="3" id="KW-0963">Cytoplasm</keyword>
<name>A0AAV7IVI5_COTGL</name>
<comment type="caution">
    <text evidence="14">The sequence shown here is derived from an EMBL/GenBank/DDBJ whole genome shotgun (WGS) entry which is preliminary data.</text>
</comment>
<comment type="subunit">
    <text evidence="8">Interacts with ACOT13/THEM2.</text>
</comment>
<evidence type="ECO:0000256" key="11">
    <source>
        <dbReference type="ARBA" id="ARBA00079049"/>
    </source>
</evidence>
<dbReference type="SMART" id="SM00234">
    <property type="entry name" value="START"/>
    <property type="match status" value="1"/>
</dbReference>
<reference evidence="14 15" key="1">
    <citation type="journal article" date="2021" name="J. Hered.">
        <title>A chromosome-level genome assembly of the parasitoid wasp, Cotesia glomerata (Hymenoptera: Braconidae).</title>
        <authorList>
            <person name="Pinto B.J."/>
            <person name="Weis J.J."/>
            <person name="Gamble T."/>
            <person name="Ode P.J."/>
            <person name="Paul R."/>
            <person name="Zaspel J.M."/>
        </authorList>
    </citation>
    <scope>NUCLEOTIDE SEQUENCE [LARGE SCALE GENOMIC DNA]</scope>
    <source>
        <strain evidence="14">CgM1</strain>
    </source>
</reference>
<dbReference type="InterPro" id="IPR051213">
    <property type="entry name" value="START_lipid_transfer"/>
</dbReference>
<dbReference type="SUPFAM" id="SSF55961">
    <property type="entry name" value="Bet v1-like"/>
    <property type="match status" value="1"/>
</dbReference>
<keyword evidence="6" id="KW-0445">Lipid transport</keyword>
<evidence type="ECO:0000256" key="2">
    <source>
        <dbReference type="ARBA" id="ARBA00022448"/>
    </source>
</evidence>
<proteinExistence type="predicted"/>
<accession>A0AAV7IVI5</accession>
<dbReference type="InterPro" id="IPR041949">
    <property type="entry name" value="START_STARD7"/>
</dbReference>
<dbReference type="Gene3D" id="3.30.530.20">
    <property type="match status" value="1"/>
</dbReference>